<dbReference type="PANTHER" id="PTHR11061:SF49">
    <property type="entry name" value="23S RRNA (URACIL(1939)-C(5))-METHYLTRANSFERASE RLMD"/>
    <property type="match status" value="1"/>
</dbReference>
<feature type="active site" description="Nucleophile" evidence="6">
    <location>
        <position position="362"/>
    </location>
</feature>
<dbReference type="Proteomes" id="UP001399917">
    <property type="component" value="Unassembled WGS sequence"/>
</dbReference>
<keyword evidence="4 6" id="KW-0949">S-adenosyl-L-methionine</keyword>
<evidence type="ECO:0000313" key="8">
    <source>
        <dbReference type="Proteomes" id="UP001399917"/>
    </source>
</evidence>
<name>A0ABP7JXN5_9RHOB</name>
<feature type="binding site" evidence="6">
    <location>
        <position position="241"/>
    </location>
    <ligand>
        <name>S-adenosyl-L-methionine</name>
        <dbReference type="ChEBI" id="CHEBI:59789"/>
    </ligand>
</feature>
<sequence>MSEYRIERLGHHGDGIADGPIFAPRTLPGEIVAGEVDGHRIRAPKIVKPSEHRRKAPCVHYGSCGGCALQHATDEFVSSWKLDLVRTALENRGISAELETIHTSPAQTRRRAVLHGRRFKSGPQVGFFARQSDQLVAVPNCLLLTPRILACLPALERIVDCAGSRRGTMSLAVIDTGKGLDLAISGGHPLDLALRQSLSGALVEGMFLRVSYDDEVIAMSEQPAMAMGRAAVVTPAGAFLQATREGEAALVSAMRRATEGADRIADLFCGCGTFALPLAETAEVHGVESEADMLVALDGGWRGSAGLHRVSTEKRDLFRRPLMADELKAYDAVVLDPPRPGAEAQCIELAGSSVGRVGMVSCNPVTFARDIAILVEGGFNLDWVEVVDQFRWSTHVEISAGLSR</sequence>
<dbReference type="RefSeq" id="WP_344843382.1">
    <property type="nucleotide sequence ID" value="NZ_BAABDF010000003.1"/>
</dbReference>
<dbReference type="InterPro" id="IPR029063">
    <property type="entry name" value="SAM-dependent_MTases_sf"/>
</dbReference>
<organism evidence="7 8">
    <name type="scientific">Celeribacter arenosi</name>
    <dbReference type="NCBI Taxonomy" id="792649"/>
    <lineage>
        <taxon>Bacteria</taxon>
        <taxon>Pseudomonadati</taxon>
        <taxon>Pseudomonadota</taxon>
        <taxon>Alphaproteobacteria</taxon>
        <taxon>Rhodobacterales</taxon>
        <taxon>Roseobacteraceae</taxon>
        <taxon>Celeribacter</taxon>
    </lineage>
</organism>
<evidence type="ECO:0000256" key="4">
    <source>
        <dbReference type="ARBA" id="ARBA00022691"/>
    </source>
</evidence>
<proteinExistence type="inferred from homology"/>
<evidence type="ECO:0000256" key="1">
    <source>
        <dbReference type="ARBA" id="ARBA00022485"/>
    </source>
</evidence>
<keyword evidence="5" id="KW-0411">Iron-sulfur</keyword>
<evidence type="ECO:0000256" key="2">
    <source>
        <dbReference type="ARBA" id="ARBA00022603"/>
    </source>
</evidence>
<keyword evidence="1" id="KW-0479">Metal-binding</keyword>
<reference evidence="8" key="1">
    <citation type="journal article" date="2019" name="Int. J. Syst. Evol. Microbiol.">
        <title>The Global Catalogue of Microorganisms (GCM) 10K type strain sequencing project: providing services to taxonomists for standard genome sequencing and annotation.</title>
        <authorList>
            <consortium name="The Broad Institute Genomics Platform"/>
            <consortium name="The Broad Institute Genome Sequencing Center for Infectious Disease"/>
            <person name="Wu L."/>
            <person name="Ma J."/>
        </authorList>
    </citation>
    <scope>NUCLEOTIDE SEQUENCE [LARGE SCALE GENOMIC DNA]</scope>
    <source>
        <strain evidence="8">JCM 17190</strain>
    </source>
</reference>
<comment type="similarity">
    <text evidence="6">Belongs to the class I-like SAM-binding methyltransferase superfamily. RNA M5U methyltransferase family.</text>
</comment>
<feature type="binding site" evidence="6">
    <location>
        <position position="268"/>
    </location>
    <ligand>
        <name>S-adenosyl-L-methionine</name>
        <dbReference type="ChEBI" id="CHEBI:59789"/>
    </ligand>
</feature>
<keyword evidence="2 6" id="KW-0489">Methyltransferase</keyword>
<dbReference type="EMBL" id="BAABDF010000003">
    <property type="protein sequence ID" value="GAA3858333.1"/>
    <property type="molecule type" value="Genomic_DNA"/>
</dbReference>
<keyword evidence="3 6" id="KW-0808">Transferase</keyword>
<dbReference type="Pfam" id="PF05958">
    <property type="entry name" value="tRNA_U5-meth_tr"/>
    <property type="match status" value="1"/>
</dbReference>
<dbReference type="Gene3D" id="2.40.50.140">
    <property type="entry name" value="Nucleic acid-binding proteins"/>
    <property type="match status" value="1"/>
</dbReference>
<dbReference type="InterPro" id="IPR010280">
    <property type="entry name" value="U5_MeTrfase_fam"/>
</dbReference>
<dbReference type="CDD" id="cd02440">
    <property type="entry name" value="AdoMet_MTases"/>
    <property type="match status" value="1"/>
</dbReference>
<accession>A0ABP7JXN5</accession>
<evidence type="ECO:0000256" key="3">
    <source>
        <dbReference type="ARBA" id="ARBA00022679"/>
    </source>
</evidence>
<dbReference type="Gene3D" id="2.40.50.1070">
    <property type="match status" value="1"/>
</dbReference>
<dbReference type="Gene3D" id="3.40.50.150">
    <property type="entry name" value="Vaccinia Virus protein VP39"/>
    <property type="match status" value="1"/>
</dbReference>
<dbReference type="SUPFAM" id="SSF53335">
    <property type="entry name" value="S-adenosyl-L-methionine-dependent methyltransferases"/>
    <property type="match status" value="1"/>
</dbReference>
<dbReference type="GO" id="GO:0008168">
    <property type="term" value="F:methyltransferase activity"/>
    <property type="evidence" value="ECO:0007669"/>
    <property type="project" value="UniProtKB-KW"/>
</dbReference>
<protein>
    <submittedName>
        <fullName evidence="7">Class I SAM-dependent RNA methyltransferase</fullName>
    </submittedName>
</protein>
<dbReference type="PROSITE" id="PS51687">
    <property type="entry name" value="SAM_MT_RNA_M5U"/>
    <property type="match status" value="1"/>
</dbReference>
<keyword evidence="1" id="KW-0408">Iron</keyword>
<evidence type="ECO:0000256" key="6">
    <source>
        <dbReference type="PROSITE-ProRule" id="PRU01024"/>
    </source>
</evidence>
<dbReference type="GO" id="GO:0032259">
    <property type="term" value="P:methylation"/>
    <property type="evidence" value="ECO:0007669"/>
    <property type="project" value="UniProtKB-KW"/>
</dbReference>
<dbReference type="InterPro" id="IPR012340">
    <property type="entry name" value="NA-bd_OB-fold"/>
</dbReference>
<dbReference type="PANTHER" id="PTHR11061">
    <property type="entry name" value="RNA M5U METHYLTRANSFERASE"/>
    <property type="match status" value="1"/>
</dbReference>
<evidence type="ECO:0000313" key="7">
    <source>
        <dbReference type="EMBL" id="GAA3858333.1"/>
    </source>
</evidence>
<feature type="binding site" evidence="6">
    <location>
        <position position="288"/>
    </location>
    <ligand>
        <name>S-adenosyl-L-methionine</name>
        <dbReference type="ChEBI" id="CHEBI:59789"/>
    </ligand>
</feature>
<comment type="caution">
    <text evidence="7">The sequence shown here is derived from an EMBL/GenBank/DDBJ whole genome shotgun (WGS) entry which is preliminary data.</text>
</comment>
<gene>
    <name evidence="7" type="ORF">GCM10022404_06420</name>
</gene>
<keyword evidence="1" id="KW-0004">4Fe-4S</keyword>
<feature type="binding site" evidence="6">
    <location>
        <position position="336"/>
    </location>
    <ligand>
        <name>S-adenosyl-L-methionine</name>
        <dbReference type="ChEBI" id="CHEBI:59789"/>
    </ligand>
</feature>
<evidence type="ECO:0000256" key="5">
    <source>
        <dbReference type="ARBA" id="ARBA00023014"/>
    </source>
</evidence>
<keyword evidence="8" id="KW-1185">Reference proteome</keyword>